<keyword evidence="8" id="KW-1185">Reference proteome</keyword>
<dbReference type="PROSITE" id="PS50089">
    <property type="entry name" value="ZF_RING_2"/>
    <property type="match status" value="1"/>
</dbReference>
<evidence type="ECO:0000256" key="1">
    <source>
        <dbReference type="ARBA" id="ARBA00022723"/>
    </source>
</evidence>
<evidence type="ECO:0000259" key="6">
    <source>
        <dbReference type="PROSITE" id="PS50089"/>
    </source>
</evidence>
<feature type="compositionally biased region" description="Basic residues" evidence="5">
    <location>
        <begin position="83"/>
        <end position="94"/>
    </location>
</feature>
<evidence type="ECO:0000313" key="7">
    <source>
        <dbReference type="EMBL" id="WWC92485.1"/>
    </source>
</evidence>
<dbReference type="InterPro" id="IPR001841">
    <property type="entry name" value="Znf_RING"/>
</dbReference>
<evidence type="ECO:0000256" key="2">
    <source>
        <dbReference type="ARBA" id="ARBA00022771"/>
    </source>
</evidence>
<feature type="compositionally biased region" description="Acidic residues" evidence="5">
    <location>
        <begin position="714"/>
        <end position="736"/>
    </location>
</feature>
<feature type="compositionally biased region" description="Basic and acidic residues" evidence="5">
    <location>
        <begin position="27"/>
        <end position="61"/>
    </location>
</feature>
<keyword evidence="2 4" id="KW-0863">Zinc-finger</keyword>
<gene>
    <name evidence="7" type="ORF">L201_007444</name>
</gene>
<feature type="compositionally biased region" description="Acidic residues" evidence="5">
    <location>
        <begin position="685"/>
        <end position="707"/>
    </location>
</feature>
<dbReference type="AlphaFoldDB" id="A0AAX4K4E5"/>
<dbReference type="Gene3D" id="3.30.40.10">
    <property type="entry name" value="Zinc/RING finger domain, C3HC4 (zinc finger)"/>
    <property type="match status" value="1"/>
</dbReference>
<keyword evidence="1" id="KW-0479">Metal-binding</keyword>
<feature type="compositionally biased region" description="Acidic residues" evidence="5">
    <location>
        <begin position="560"/>
        <end position="571"/>
    </location>
</feature>
<dbReference type="GeneID" id="91098112"/>
<feature type="domain" description="RING-type" evidence="6">
    <location>
        <begin position="412"/>
        <end position="471"/>
    </location>
</feature>
<accession>A0AAX4K4E5</accession>
<evidence type="ECO:0000313" key="8">
    <source>
        <dbReference type="Proteomes" id="UP001355207"/>
    </source>
</evidence>
<feature type="compositionally biased region" description="Acidic residues" evidence="5">
    <location>
        <begin position="604"/>
        <end position="627"/>
    </location>
</feature>
<dbReference type="InterPro" id="IPR013083">
    <property type="entry name" value="Znf_RING/FYVE/PHD"/>
</dbReference>
<dbReference type="RefSeq" id="XP_066079247.1">
    <property type="nucleotide sequence ID" value="XM_066223150.1"/>
</dbReference>
<dbReference type="SUPFAM" id="SSF57850">
    <property type="entry name" value="RING/U-box"/>
    <property type="match status" value="1"/>
</dbReference>
<keyword evidence="3" id="KW-0862">Zinc</keyword>
<evidence type="ECO:0000256" key="4">
    <source>
        <dbReference type="PROSITE-ProRule" id="PRU00175"/>
    </source>
</evidence>
<dbReference type="Proteomes" id="UP001355207">
    <property type="component" value="Chromosome 10"/>
</dbReference>
<dbReference type="InterPro" id="IPR047126">
    <property type="entry name" value="RNF141-like"/>
</dbReference>
<dbReference type="GO" id="GO:0008270">
    <property type="term" value="F:zinc ion binding"/>
    <property type="evidence" value="ECO:0007669"/>
    <property type="project" value="UniProtKB-KW"/>
</dbReference>
<name>A0AAX4K4E5_9TREE</name>
<evidence type="ECO:0000256" key="3">
    <source>
        <dbReference type="ARBA" id="ARBA00022833"/>
    </source>
</evidence>
<evidence type="ECO:0000256" key="5">
    <source>
        <dbReference type="SAM" id="MobiDB-lite"/>
    </source>
</evidence>
<dbReference type="EMBL" id="CP144107">
    <property type="protein sequence ID" value="WWC92485.1"/>
    <property type="molecule type" value="Genomic_DNA"/>
</dbReference>
<feature type="compositionally biased region" description="Basic and acidic residues" evidence="5">
    <location>
        <begin position="116"/>
        <end position="146"/>
    </location>
</feature>
<dbReference type="Pfam" id="PF13445">
    <property type="entry name" value="zf-RING_UBOX"/>
    <property type="match status" value="1"/>
</dbReference>
<feature type="region of interest" description="Disordered" evidence="5">
    <location>
        <begin position="1"/>
        <end position="235"/>
    </location>
</feature>
<dbReference type="PANTHER" id="PTHR12109">
    <property type="entry name" value="RING FINGER PROTEIN 141-RELATED"/>
    <property type="match status" value="1"/>
</dbReference>
<dbReference type="SMART" id="SM00184">
    <property type="entry name" value="RING"/>
    <property type="match status" value="1"/>
</dbReference>
<sequence length="782" mass="88041">MPREASSSRSAHKQPSHNPYARNGSGTKERSRTLSSKEEKEVKKKDKERKALDLESIKQEMKSNGLLQLQPQASPPKPTDGGKKKKKNKKKRKSSMNNNTVVPPPTPQVQVQSKQSVEDKLEALVRAEKAKEENPSKVMEQLEKIRAPAPSSSPEPDLKSLQNREEQGGDVNMNTLEPDVEDASTHVSSKGIIDGIPSNSPGKSLLPEKGELSTAGTSIISKSEKDRIRKRKNKDSRLTFVAEEKARMEEEEKEAILSKQREELRRIAEMELEKIKNETEKTKKEVDKLQKELKELEKKKQEQEANEKNQKIRNEEDKKRKSEQELMRIREEKRKYKELQDKVEQAENDLKEYKSKIENEKNQKESKESSNQQLIENLRKDAEDSKKKHEAHETLITHSKNVNKAIVQALECGICLATVNDPYVLSCGHMACKGCLVEWFRSPTALKHEHYLPITPDTDLSYRSKLCFVCRSIVLRRPAKAFFLRAVLEPLGLFEHKDAPNPENEVDDWAKIFPPEQTSYKVYERDADGETVRCPNCMGEIYDSVCTGCDIEFSDESSFEDFDDLDEDGEEASVHGSILGSDEIIVTGGPRSRPRGRPQLPNFLDDEAEDDGNNSDSDSDPSDDSSDEEGHSHGSRNPRSRPSDAGRRVANGAAPPPPTINPHLERVLNMMGEHQGYYGESTTLTDEEDEDGDEDNEEREPTSEDEYGGSFIDDNGEGGEDDDNSDVSMNDDEVDESPPPRSSRSTGGSRSRRVDPDEVAPASRSSGTRKRTIIVVSDEEDE</sequence>
<feature type="compositionally biased region" description="Basic and acidic residues" evidence="5">
    <location>
        <begin position="156"/>
        <end position="167"/>
    </location>
</feature>
<feature type="region of interest" description="Disordered" evidence="5">
    <location>
        <begin position="560"/>
        <end position="782"/>
    </location>
</feature>
<organism evidence="7 8">
    <name type="scientific">Kwoniella dendrophila CBS 6074</name>
    <dbReference type="NCBI Taxonomy" id="1295534"/>
    <lineage>
        <taxon>Eukaryota</taxon>
        <taxon>Fungi</taxon>
        <taxon>Dikarya</taxon>
        <taxon>Basidiomycota</taxon>
        <taxon>Agaricomycotina</taxon>
        <taxon>Tremellomycetes</taxon>
        <taxon>Tremellales</taxon>
        <taxon>Cryptococcaceae</taxon>
        <taxon>Kwoniella</taxon>
    </lineage>
</organism>
<reference evidence="7 8" key="1">
    <citation type="submission" date="2024-01" db="EMBL/GenBank/DDBJ databases">
        <title>Comparative genomics of Cryptococcus and Kwoniella reveals pathogenesis evolution and contrasting modes of karyotype evolution via chromosome fusion or intercentromeric recombination.</title>
        <authorList>
            <person name="Coelho M.A."/>
            <person name="David-Palma M."/>
            <person name="Shea T."/>
            <person name="Bowers K."/>
            <person name="McGinley-Smith S."/>
            <person name="Mohammad A.W."/>
            <person name="Gnirke A."/>
            <person name="Yurkov A.M."/>
            <person name="Nowrousian M."/>
            <person name="Sun S."/>
            <person name="Cuomo C.A."/>
            <person name="Heitman J."/>
        </authorList>
    </citation>
    <scope>NUCLEOTIDE SEQUENCE [LARGE SCALE GENOMIC DNA]</scope>
    <source>
        <strain evidence="7 8">CBS 6074</strain>
    </source>
</reference>
<feature type="region of interest" description="Disordered" evidence="5">
    <location>
        <begin position="297"/>
        <end position="324"/>
    </location>
</feature>
<proteinExistence type="predicted"/>
<dbReference type="InterPro" id="IPR027370">
    <property type="entry name" value="Znf-RING_euk"/>
</dbReference>
<protein>
    <recommendedName>
        <fullName evidence="6">RING-type domain-containing protein</fullName>
    </recommendedName>
</protein>